<evidence type="ECO:0000256" key="1">
    <source>
        <dbReference type="SAM" id="Phobius"/>
    </source>
</evidence>
<keyword evidence="1" id="KW-1133">Transmembrane helix</keyword>
<evidence type="ECO:0008006" key="4">
    <source>
        <dbReference type="Google" id="ProtNLM"/>
    </source>
</evidence>
<evidence type="ECO:0000313" key="2">
    <source>
        <dbReference type="EMBL" id="GAA3669251.1"/>
    </source>
</evidence>
<feature type="transmembrane region" description="Helical" evidence="1">
    <location>
        <begin position="381"/>
        <end position="402"/>
    </location>
</feature>
<feature type="transmembrane region" description="Helical" evidence="1">
    <location>
        <begin position="81"/>
        <end position="104"/>
    </location>
</feature>
<evidence type="ECO:0000313" key="3">
    <source>
        <dbReference type="Proteomes" id="UP001410795"/>
    </source>
</evidence>
<dbReference type="EMBL" id="BAAAYV010000025">
    <property type="protein sequence ID" value="GAA3669251.1"/>
    <property type="molecule type" value="Genomic_DNA"/>
</dbReference>
<keyword evidence="1" id="KW-0472">Membrane</keyword>
<comment type="caution">
    <text evidence="2">The sequence shown here is derived from an EMBL/GenBank/DDBJ whole genome shotgun (WGS) entry which is preliminary data.</text>
</comment>
<keyword evidence="3" id="KW-1185">Reference proteome</keyword>
<accession>A0ABP7BT37</accession>
<protein>
    <recommendedName>
        <fullName evidence="4">DUF3137 domain-containing protein</fullName>
    </recommendedName>
</protein>
<feature type="transmembrane region" description="Helical" evidence="1">
    <location>
        <begin position="48"/>
        <end position="75"/>
    </location>
</feature>
<name>A0ABP7BT37_9MICO</name>
<keyword evidence="1" id="KW-0812">Transmembrane</keyword>
<gene>
    <name evidence="2" type="ORF">GCM10022202_34160</name>
</gene>
<organism evidence="2 3">
    <name type="scientific">Microbacterium marinilacus</name>
    <dbReference type="NCBI Taxonomy" id="415209"/>
    <lineage>
        <taxon>Bacteria</taxon>
        <taxon>Bacillati</taxon>
        <taxon>Actinomycetota</taxon>
        <taxon>Actinomycetes</taxon>
        <taxon>Micrococcales</taxon>
        <taxon>Microbacteriaceae</taxon>
        <taxon>Microbacterium</taxon>
    </lineage>
</organism>
<sequence>MADVTTPHPAPRTYPFDARPLTDPVDPQAVKRFHTELTRRFPGTGMNVVALVVVLAVTVPLMLGMLGAVTAFISVVAVGGLGLLVVPAVLGVIAVVGVLIWLAVRHFGGSAKERRYRLDGFARANAMQYMPRLATPPLPGMIFDRGSSRLATDLLRGEQPRFAEFANYQYTTGSGKNQTTHRWGYVAIHLDTPLPHIVLDAVGNNGLFGSNLPASFSKQQRLSLEGDFDQYFTLYCPQGYEADALYLFTPDIMVRFMDNLAQLDVEIVDDWLFLYAGRPVSTTDPATWAWLFSAVSALMDKLAQWARWRDERLAAEHARLAQAAALPATAAAPPGSPVAAGMPMPLQPHAQAPSAVAPPTPTAWLGPKGVAQPGRRLRSGIPWAAVVIIVVALGFIAVPMLLGPLSLLLFR</sequence>
<dbReference type="Proteomes" id="UP001410795">
    <property type="component" value="Unassembled WGS sequence"/>
</dbReference>
<reference evidence="3" key="1">
    <citation type="journal article" date="2019" name="Int. J. Syst. Evol. Microbiol.">
        <title>The Global Catalogue of Microorganisms (GCM) 10K type strain sequencing project: providing services to taxonomists for standard genome sequencing and annotation.</title>
        <authorList>
            <consortium name="The Broad Institute Genomics Platform"/>
            <consortium name="The Broad Institute Genome Sequencing Center for Infectious Disease"/>
            <person name="Wu L."/>
            <person name="Ma J."/>
        </authorList>
    </citation>
    <scope>NUCLEOTIDE SEQUENCE [LARGE SCALE GENOMIC DNA]</scope>
    <source>
        <strain evidence="3">JCM 16546</strain>
    </source>
</reference>
<proteinExistence type="predicted"/>